<dbReference type="Gene3D" id="3.30.70.100">
    <property type="match status" value="1"/>
</dbReference>
<feature type="domain" description="ABM" evidence="1">
    <location>
        <begin position="32"/>
        <end position="123"/>
    </location>
</feature>
<dbReference type="PANTHER" id="PTHR34474">
    <property type="entry name" value="SIGNAL TRANSDUCTION PROTEIN TRAP"/>
    <property type="match status" value="1"/>
</dbReference>
<keyword evidence="2" id="KW-0503">Monooxygenase</keyword>
<dbReference type="AlphaFoldDB" id="A0A4Y3TV31"/>
<keyword evidence="3" id="KW-1185">Reference proteome</keyword>
<dbReference type="SUPFAM" id="SSF54909">
    <property type="entry name" value="Dimeric alpha+beta barrel"/>
    <property type="match status" value="1"/>
</dbReference>
<sequence length="134" mass="15612">MHPSTSRLYVVQRVRVGHDWFRTVWENDQMMYIAMNRFRVAPDKQEAFKARWLDREVLLRTVPGFVSFQFLKGPEREDHVLYASHTIWASEEAFINWTKSEQFRQAHAPAGDGVKLTIGGPVFEGFTVLQNVEA</sequence>
<dbReference type="InterPro" id="IPR011008">
    <property type="entry name" value="Dimeric_a/b-barrel"/>
</dbReference>
<evidence type="ECO:0000313" key="3">
    <source>
        <dbReference type="Proteomes" id="UP000317730"/>
    </source>
</evidence>
<dbReference type="InterPro" id="IPR007138">
    <property type="entry name" value="ABM_dom"/>
</dbReference>
<dbReference type="EMBL" id="BJMV01000006">
    <property type="protein sequence ID" value="GEB85604.1"/>
    <property type="molecule type" value="Genomic_DNA"/>
</dbReference>
<organism evidence="2 3">
    <name type="scientific">Acetobacter peroxydans</name>
    <dbReference type="NCBI Taxonomy" id="104098"/>
    <lineage>
        <taxon>Bacteria</taxon>
        <taxon>Pseudomonadati</taxon>
        <taxon>Pseudomonadota</taxon>
        <taxon>Alphaproteobacteria</taxon>
        <taxon>Acetobacterales</taxon>
        <taxon>Acetobacteraceae</taxon>
        <taxon>Acetobacter</taxon>
    </lineage>
</organism>
<dbReference type="Proteomes" id="UP000317730">
    <property type="component" value="Unassembled WGS sequence"/>
</dbReference>
<protein>
    <submittedName>
        <fullName evidence="2">Antibiotic biosynthesis monooxygenase</fullName>
    </submittedName>
</protein>
<comment type="caution">
    <text evidence="2">The sequence shown here is derived from an EMBL/GenBank/DDBJ whole genome shotgun (WGS) entry which is preliminary data.</text>
</comment>
<dbReference type="Pfam" id="PF03992">
    <property type="entry name" value="ABM"/>
    <property type="match status" value="1"/>
</dbReference>
<reference evidence="2 3" key="1">
    <citation type="submission" date="2019-06" db="EMBL/GenBank/DDBJ databases">
        <title>Whole genome shotgun sequence of Acetobacter peroxydans NBRC 13755.</title>
        <authorList>
            <person name="Hosoyama A."/>
            <person name="Uohara A."/>
            <person name="Ohji S."/>
            <person name="Ichikawa N."/>
        </authorList>
    </citation>
    <scope>NUCLEOTIDE SEQUENCE [LARGE SCALE GENOMIC DNA]</scope>
    <source>
        <strain evidence="2 3">NBRC 13755</strain>
    </source>
</reference>
<dbReference type="PROSITE" id="PS51725">
    <property type="entry name" value="ABM"/>
    <property type="match status" value="1"/>
</dbReference>
<keyword evidence="2" id="KW-0560">Oxidoreductase</keyword>
<dbReference type="PANTHER" id="PTHR34474:SF2">
    <property type="entry name" value="SIGNAL TRANSDUCTION PROTEIN TRAP"/>
    <property type="match status" value="1"/>
</dbReference>
<name>A0A4Y3TV31_9PROT</name>
<gene>
    <name evidence="2" type="ORF">APE01nite_14010</name>
</gene>
<evidence type="ECO:0000313" key="2">
    <source>
        <dbReference type="EMBL" id="GEB85604.1"/>
    </source>
</evidence>
<dbReference type="InterPro" id="IPR050404">
    <property type="entry name" value="Heme-degrading_MO"/>
</dbReference>
<evidence type="ECO:0000259" key="1">
    <source>
        <dbReference type="PROSITE" id="PS51725"/>
    </source>
</evidence>
<accession>A0A4Y3TV31</accession>
<dbReference type="GO" id="GO:0004497">
    <property type="term" value="F:monooxygenase activity"/>
    <property type="evidence" value="ECO:0007669"/>
    <property type="project" value="UniProtKB-KW"/>
</dbReference>
<proteinExistence type="predicted"/>